<dbReference type="Proteomes" id="UP000038045">
    <property type="component" value="Unplaced"/>
</dbReference>
<name>A0A0N4ZYY3_PARTI</name>
<organism evidence="1 2">
    <name type="scientific">Parastrongyloides trichosuri</name>
    <name type="common">Possum-specific nematode worm</name>
    <dbReference type="NCBI Taxonomy" id="131310"/>
    <lineage>
        <taxon>Eukaryota</taxon>
        <taxon>Metazoa</taxon>
        <taxon>Ecdysozoa</taxon>
        <taxon>Nematoda</taxon>
        <taxon>Chromadorea</taxon>
        <taxon>Rhabditida</taxon>
        <taxon>Tylenchina</taxon>
        <taxon>Panagrolaimomorpha</taxon>
        <taxon>Strongyloidoidea</taxon>
        <taxon>Strongyloididae</taxon>
        <taxon>Parastrongyloides</taxon>
    </lineage>
</organism>
<evidence type="ECO:0000313" key="1">
    <source>
        <dbReference type="Proteomes" id="UP000038045"/>
    </source>
</evidence>
<proteinExistence type="predicted"/>
<accession>A0A0N4ZYY3</accession>
<protein>
    <submittedName>
        <fullName evidence="2">Vezatin domain-containing protein</fullName>
    </submittedName>
</protein>
<keyword evidence="1" id="KW-1185">Reference proteome</keyword>
<dbReference type="WBParaSite" id="PTRK_0001399800.1">
    <property type="protein sequence ID" value="PTRK_0001399800.1"/>
    <property type="gene ID" value="PTRK_0001399800"/>
</dbReference>
<dbReference type="AlphaFoldDB" id="A0A0N4ZYY3"/>
<reference evidence="2" key="1">
    <citation type="submission" date="2017-02" db="UniProtKB">
        <authorList>
            <consortium name="WormBaseParasite"/>
        </authorList>
    </citation>
    <scope>IDENTIFICATION</scope>
</reference>
<sequence>MLGDAEIDVMFKALSNFNKESFFEVWNSYFYNDGNLEFIDLDSYLHILFFVKKFHGKEEQTENYNNYAMSLLTYLRNKNGTKKEILQLYVKDEHFLPQMSNSLSIFNEVTFIDNIKKKILQKIRPSNQVEVDLDFVKKTIKHYNKLGSLLKNAIDQFHGIQNLIKIEFNDQRKDMARSIFEKISSVSIILLTNLYNFNNEKLIFTSNVKNQLEILIKTTNTSRGYLMERDKFDDIIDFLNNISIVPVDRSFTDPNILLDNVDIIKKFNEEYFLLIFDGTEKLFKNTILNFKKLLLRVKNSDETNMFDMKLSCIFESNLVKSYNIVNVKKELKEEIKNYLIDGKNLSQKSVETSNLPIFGDNEILKLMEDIKKTREETIEKCFNEKSCLDFIMSNFNKHIEQIHKFDTYMLQCEIVCLYNKIESELLKSKKLIMEEELLQNNIPRHLANDFHIKEIKIIRLICKEFSNKSNAIIKEEIRETINFCLHQLVSK</sequence>
<evidence type="ECO:0000313" key="2">
    <source>
        <dbReference type="WBParaSite" id="PTRK_0001399800.1"/>
    </source>
</evidence>